<keyword evidence="1" id="KW-0540">Nuclease</keyword>
<gene>
    <name evidence="8" type="ORF">EV384_2046</name>
</gene>
<protein>
    <submittedName>
        <fullName evidence="8">T/G mismatch-specific endonuclease</fullName>
    </submittedName>
</protein>
<organism evidence="8 9">
    <name type="scientific">Micromonospora kangleipakensis</name>
    <dbReference type="NCBI Taxonomy" id="1077942"/>
    <lineage>
        <taxon>Bacteria</taxon>
        <taxon>Bacillati</taxon>
        <taxon>Actinomycetota</taxon>
        <taxon>Actinomycetes</taxon>
        <taxon>Micromonosporales</taxon>
        <taxon>Micromonosporaceae</taxon>
        <taxon>Micromonospora</taxon>
    </lineage>
</organism>
<dbReference type="Pfam" id="PF03852">
    <property type="entry name" value="Vsr"/>
    <property type="match status" value="1"/>
</dbReference>
<evidence type="ECO:0000256" key="3">
    <source>
        <dbReference type="ARBA" id="ARBA00022763"/>
    </source>
</evidence>
<dbReference type="Proteomes" id="UP000294114">
    <property type="component" value="Unassembled WGS sequence"/>
</dbReference>
<keyword evidence="5" id="KW-0234">DNA repair</keyword>
<evidence type="ECO:0000313" key="8">
    <source>
        <dbReference type="EMBL" id="RZU73630.1"/>
    </source>
</evidence>
<evidence type="ECO:0000256" key="1">
    <source>
        <dbReference type="ARBA" id="ARBA00022722"/>
    </source>
</evidence>
<accession>A0A4Q8B7K2</accession>
<proteinExistence type="inferred from homology"/>
<dbReference type="GO" id="GO:0016787">
    <property type="term" value="F:hydrolase activity"/>
    <property type="evidence" value="ECO:0007669"/>
    <property type="project" value="UniProtKB-KW"/>
</dbReference>
<dbReference type="GO" id="GO:0006298">
    <property type="term" value="P:mismatch repair"/>
    <property type="evidence" value="ECO:0007669"/>
    <property type="project" value="InterPro"/>
</dbReference>
<evidence type="ECO:0000256" key="2">
    <source>
        <dbReference type="ARBA" id="ARBA00022759"/>
    </source>
</evidence>
<dbReference type="NCBIfam" id="TIGR00632">
    <property type="entry name" value="vsr"/>
    <property type="match status" value="1"/>
</dbReference>
<keyword evidence="2 8" id="KW-0255">Endonuclease</keyword>
<keyword evidence="9" id="KW-1185">Reference proteome</keyword>
<keyword evidence="3" id="KW-0227">DNA damage</keyword>
<dbReference type="CDD" id="cd00221">
    <property type="entry name" value="Vsr"/>
    <property type="match status" value="1"/>
</dbReference>
<keyword evidence="4" id="KW-0378">Hydrolase</keyword>
<dbReference type="GO" id="GO:0004519">
    <property type="term" value="F:endonuclease activity"/>
    <property type="evidence" value="ECO:0007669"/>
    <property type="project" value="UniProtKB-KW"/>
</dbReference>
<evidence type="ECO:0000256" key="7">
    <source>
        <dbReference type="SAM" id="MobiDB-lite"/>
    </source>
</evidence>
<evidence type="ECO:0000256" key="4">
    <source>
        <dbReference type="ARBA" id="ARBA00022801"/>
    </source>
</evidence>
<evidence type="ECO:0000256" key="6">
    <source>
        <dbReference type="ARBA" id="ARBA00029466"/>
    </source>
</evidence>
<feature type="compositionally biased region" description="Polar residues" evidence="7">
    <location>
        <begin position="1"/>
        <end position="12"/>
    </location>
</feature>
<sequence>MVPSSPMVSAQMSRLPRRDTGPEVQLRRLLHAQGLRYRVQLPVPDWRRRTIDIAFTRVKVAVFVDGCFWHGCPEHGMVPRSNQAWWASKLEANRRRDAETTAHLQSRGWRVLRFWSHDDVSDMVVAVTRAVRMPATPV</sequence>
<comment type="similarity">
    <text evidence="6">Belongs to the Vsr family.</text>
</comment>
<dbReference type="SUPFAM" id="SSF52980">
    <property type="entry name" value="Restriction endonuclease-like"/>
    <property type="match status" value="1"/>
</dbReference>
<evidence type="ECO:0000256" key="5">
    <source>
        <dbReference type="ARBA" id="ARBA00023204"/>
    </source>
</evidence>
<dbReference type="InterPro" id="IPR011335">
    <property type="entry name" value="Restrct_endonuc-II-like"/>
</dbReference>
<dbReference type="Gene3D" id="3.40.960.10">
    <property type="entry name" value="VSR Endonuclease"/>
    <property type="match status" value="1"/>
</dbReference>
<evidence type="ECO:0000313" key="9">
    <source>
        <dbReference type="Proteomes" id="UP000294114"/>
    </source>
</evidence>
<feature type="region of interest" description="Disordered" evidence="7">
    <location>
        <begin position="1"/>
        <end position="20"/>
    </location>
</feature>
<name>A0A4Q8B7K2_9ACTN</name>
<dbReference type="InterPro" id="IPR004603">
    <property type="entry name" value="DNA_mismatch_endonuc_vsr"/>
</dbReference>
<dbReference type="EMBL" id="SHLD01000001">
    <property type="protein sequence ID" value="RZU73630.1"/>
    <property type="molecule type" value="Genomic_DNA"/>
</dbReference>
<dbReference type="AlphaFoldDB" id="A0A4Q8B7K2"/>
<comment type="caution">
    <text evidence="8">The sequence shown here is derived from an EMBL/GenBank/DDBJ whole genome shotgun (WGS) entry which is preliminary data.</text>
</comment>
<reference evidence="8 9" key="1">
    <citation type="submission" date="2019-02" db="EMBL/GenBank/DDBJ databases">
        <title>Sequencing the genomes of 1000 actinobacteria strains.</title>
        <authorList>
            <person name="Klenk H.-P."/>
        </authorList>
    </citation>
    <scope>NUCLEOTIDE SEQUENCE [LARGE SCALE GENOMIC DNA]</scope>
    <source>
        <strain evidence="8 9">DSM 45612</strain>
    </source>
</reference>
<dbReference type="OrthoDB" id="9801520at2"/>